<feature type="compositionally biased region" description="Polar residues" evidence="1">
    <location>
        <begin position="802"/>
        <end position="829"/>
    </location>
</feature>
<feature type="compositionally biased region" description="Basic and acidic residues" evidence="1">
    <location>
        <begin position="1171"/>
        <end position="1183"/>
    </location>
</feature>
<feature type="compositionally biased region" description="Low complexity" evidence="1">
    <location>
        <begin position="1087"/>
        <end position="1101"/>
    </location>
</feature>
<dbReference type="PANTHER" id="PTHR36419:SF1">
    <property type="entry name" value="RHO1 GEF LOCALIZING PROTEIN 1"/>
    <property type="match status" value="1"/>
</dbReference>
<dbReference type="Pfam" id="PF02752">
    <property type="entry name" value="Arrestin_C"/>
    <property type="match status" value="1"/>
</dbReference>
<proteinExistence type="predicted"/>
<evidence type="ECO:0000313" key="3">
    <source>
        <dbReference type="EMBL" id="BEI90110.1"/>
    </source>
</evidence>
<evidence type="ECO:0000259" key="2">
    <source>
        <dbReference type="Pfam" id="PF02752"/>
    </source>
</evidence>
<dbReference type="GO" id="GO:0000935">
    <property type="term" value="C:division septum"/>
    <property type="evidence" value="ECO:0007669"/>
    <property type="project" value="TreeGrafter"/>
</dbReference>
<keyword evidence="4" id="KW-1185">Reference proteome</keyword>
<evidence type="ECO:0000313" key="4">
    <source>
        <dbReference type="Proteomes" id="UP001233271"/>
    </source>
</evidence>
<feature type="compositionally biased region" description="Basic and acidic residues" evidence="1">
    <location>
        <begin position="1008"/>
        <end position="1020"/>
    </location>
</feature>
<feature type="compositionally biased region" description="Low complexity" evidence="1">
    <location>
        <begin position="969"/>
        <end position="999"/>
    </location>
</feature>
<dbReference type="InterPro" id="IPR011022">
    <property type="entry name" value="Arrestin_C-like"/>
</dbReference>
<feature type="compositionally biased region" description="Low complexity" evidence="1">
    <location>
        <begin position="1135"/>
        <end position="1158"/>
    </location>
</feature>
<dbReference type="GO" id="GO:0000917">
    <property type="term" value="P:division septum assembly"/>
    <property type="evidence" value="ECO:0007669"/>
    <property type="project" value="TreeGrafter"/>
</dbReference>
<dbReference type="KEGG" id="ccac:CcaHIS019_0301800"/>
<protein>
    <recommendedName>
        <fullName evidence="2">Arrestin C-terminal-like domain-containing protein</fullName>
    </recommendedName>
</protein>
<feature type="compositionally biased region" description="Basic and acidic residues" evidence="1">
    <location>
        <begin position="898"/>
        <end position="910"/>
    </location>
</feature>
<feature type="compositionally biased region" description="Basic and acidic residues" evidence="1">
    <location>
        <begin position="833"/>
        <end position="852"/>
    </location>
</feature>
<name>A0AA48L1S1_9TREE</name>
<feature type="compositionally biased region" description="Polar residues" evidence="1">
    <location>
        <begin position="355"/>
        <end position="394"/>
    </location>
</feature>
<feature type="compositionally biased region" description="Low complexity" evidence="1">
    <location>
        <begin position="918"/>
        <end position="929"/>
    </location>
</feature>
<dbReference type="EMBL" id="AP028214">
    <property type="protein sequence ID" value="BEI90110.1"/>
    <property type="molecule type" value="Genomic_DNA"/>
</dbReference>
<dbReference type="RefSeq" id="XP_060455376.1">
    <property type="nucleotide sequence ID" value="XM_060598598.1"/>
</dbReference>
<feature type="region of interest" description="Disordered" evidence="1">
    <location>
        <begin position="968"/>
        <end position="1259"/>
    </location>
</feature>
<feature type="region of interest" description="Disordered" evidence="1">
    <location>
        <begin position="802"/>
        <end position="934"/>
    </location>
</feature>
<dbReference type="PANTHER" id="PTHR36419">
    <property type="entry name" value="ARRESTIN FAMILY PROTEIN 1"/>
    <property type="match status" value="1"/>
</dbReference>
<feature type="compositionally biased region" description="Pro residues" evidence="1">
    <location>
        <begin position="412"/>
        <end position="428"/>
    </location>
</feature>
<feature type="domain" description="Arrestin C-terminal-like" evidence="2">
    <location>
        <begin position="184"/>
        <end position="310"/>
    </location>
</feature>
<organism evidence="3 4">
    <name type="scientific">Cutaneotrichosporon cavernicola</name>
    <dbReference type="NCBI Taxonomy" id="279322"/>
    <lineage>
        <taxon>Eukaryota</taxon>
        <taxon>Fungi</taxon>
        <taxon>Dikarya</taxon>
        <taxon>Basidiomycota</taxon>
        <taxon>Agaricomycotina</taxon>
        <taxon>Tremellomycetes</taxon>
        <taxon>Trichosporonales</taxon>
        <taxon>Trichosporonaceae</taxon>
        <taxon>Cutaneotrichosporon</taxon>
    </lineage>
</organism>
<dbReference type="InterPro" id="IPR053060">
    <property type="entry name" value="Cytokinesis_Signaling_Reg"/>
</dbReference>
<feature type="region of interest" description="Disordered" evidence="1">
    <location>
        <begin position="673"/>
        <end position="780"/>
    </location>
</feature>
<sequence length="1320" mass="140717">MTGHKAGHVQVLLRGPPHRDFLEGFPGIVAGAGRPPVTVKGTVEVRTSGTKAKWVRVWIKKCERVPSSGVGKGSAQSSTGLVGAAHDLWKPQAGKEFDMLFTADFDFILPFPVHAPPTTEQSGCNITYELVAAVCHKGKGGLFRKDVSQTVKNVAELRIVKYELASAWPVYNQLEQRTASALNGAVSLVVDRPIQAFGPGDRIVVTATMKSEAQNQFRLKGFEMSLVEILTIHPPRPDPKKKAKAPSPSVVKRQQVCTTRVVADGLVVPGGERGARLDLVVPQDRQLLTVRGATDFQVEYELVVEATCDGGPSKVILGGMQCIIGTLSRSLAQSTVKQIGFVQGLCPRPPLGTAPQLSPSIPGSVTGSSNSKTGSQDNNHFNNGPTRGHQSSMSADGFLAAEPNPYYRPQSMNPPPKGYNTPSPPPAMPSMQLGYQQMPNQGFQQPYHQHQQYQQHQAFQRQQQAFQQQTAYGPPPNAYQQQNPYGQQQPQQGFVPRDSYRRTSTGTTTTTTTSFTDHGPMSDRNVATMPVSGRTSIAFPSPNLHRATDAGFGPMVEEAESMYHRPQSDIIPHGNSNRFSAQGTGTFGQWNVQNIDRLTNSFSPTTTMIPTADEASMNQSTARPESINTTPTRATAGWVTAANEKQRLYEQARDRAANSQAEHGRVLSDIGMEIPSGAPPEYTPPPKPATPMQQMQAQSTIHDSPQSIISGGDKRIVSAYGPSNGSAVSPVIEPPSEDPVPYQQLFGPSASPGSSATKLPAAPLSRGESPAQSAHMSAAEEKDIMRQRYEAAQAGVARFAGNQNGHISPQSTGHGQDLKQSSRSIQQQYMGAADEKDMMRRRYEEAKWRVDGAGESSSASGAGQSSVAPSTQTPSSHPSPTQASPQTPKVQQAYMSAADEKDMMRRRYEDASNAVNRAAGSSPQAAGPSNPVVRTPEAAAYMSAAAEKELMRKRYEEATTAVSRAVGVSAGPSTQASPATPTASQSAAHTQTSQAAASPVPAGYMSAVEEKEMMRRRYEEATNAVNRSAETAGAGPSSAPVDTPIPSAYMSAEQEKEMMRKRYEDATNAVNRAAELSPSPASTAQFARAPSSPPAASTQPGPSIPAAYMSAEQEKEMMRKRYEDATNAVNRAAEPSPSQASTAQFAQAPSSPPAASTQPGPPIPAAYMSAEQEKEMMRKRYEDATSAVNRAAGMDSAGAGPSSAPAASSSSAVAAATSSSAPSDQPVPYDELFGPPTGPSTGPSTTSHMSAADEKDAMRLRYEEATNAMNRAGGPSTSTVPQRSMTLRERMMSALPDGPPPPLAPRPPREYVEMLEHRNA</sequence>
<feature type="compositionally biased region" description="Low complexity" evidence="1">
    <location>
        <begin position="853"/>
        <end position="888"/>
    </location>
</feature>
<gene>
    <name evidence="3" type="ORF">CcaverHIS019_0301800</name>
</gene>
<feature type="compositionally biased region" description="Basic and acidic residues" evidence="1">
    <location>
        <begin position="1112"/>
        <end position="1124"/>
    </location>
</feature>
<feature type="compositionally biased region" description="Low complexity" evidence="1">
    <location>
        <begin position="1191"/>
        <end position="1223"/>
    </location>
</feature>
<dbReference type="GeneID" id="85493981"/>
<feature type="region of interest" description="Disordered" evidence="1">
    <location>
        <begin position="352"/>
        <end position="523"/>
    </location>
</feature>
<feature type="compositionally biased region" description="Polar residues" evidence="1">
    <location>
        <begin position="699"/>
        <end position="709"/>
    </location>
</feature>
<dbReference type="Proteomes" id="UP001233271">
    <property type="component" value="Chromosome 3"/>
</dbReference>
<feature type="compositionally biased region" description="Basic and acidic residues" evidence="1">
    <location>
        <begin position="1053"/>
        <end position="1065"/>
    </location>
</feature>
<feature type="compositionally biased region" description="Low complexity" evidence="1">
    <location>
        <begin position="503"/>
        <end position="516"/>
    </location>
</feature>
<reference evidence="3" key="1">
    <citation type="journal article" date="2023" name="BMC Genomics">
        <title>Chromosome-level genome assemblies of Cutaneotrichosporon spp. (Trichosporonales, Basidiomycota) reveal imbalanced evolution between nucleotide sequences and chromosome synteny.</title>
        <authorList>
            <person name="Kobayashi Y."/>
            <person name="Kayamori A."/>
            <person name="Aoki K."/>
            <person name="Shiwa Y."/>
            <person name="Matsutani M."/>
            <person name="Fujita N."/>
            <person name="Sugita T."/>
            <person name="Iwasaki W."/>
            <person name="Tanaka N."/>
            <person name="Takashima M."/>
        </authorList>
    </citation>
    <scope>NUCLEOTIDE SEQUENCE</scope>
    <source>
        <strain evidence="3">HIS019</strain>
    </source>
</reference>
<feature type="compositionally biased region" description="Low complexity" evidence="1">
    <location>
        <begin position="441"/>
        <end position="493"/>
    </location>
</feature>
<evidence type="ECO:0000256" key="1">
    <source>
        <dbReference type="SAM" id="MobiDB-lite"/>
    </source>
</evidence>
<feature type="compositionally biased region" description="Pro residues" evidence="1">
    <location>
        <begin position="677"/>
        <end position="689"/>
    </location>
</feature>
<accession>A0AA48L1S1</accession>